<dbReference type="EMBL" id="KZ819321">
    <property type="protein sequence ID" value="PWN23587.1"/>
    <property type="molecule type" value="Genomic_DNA"/>
</dbReference>
<organism evidence="2 3">
    <name type="scientific">Pseudomicrostroma glucosiphilum</name>
    <dbReference type="NCBI Taxonomy" id="1684307"/>
    <lineage>
        <taxon>Eukaryota</taxon>
        <taxon>Fungi</taxon>
        <taxon>Dikarya</taxon>
        <taxon>Basidiomycota</taxon>
        <taxon>Ustilaginomycotina</taxon>
        <taxon>Exobasidiomycetes</taxon>
        <taxon>Microstromatales</taxon>
        <taxon>Microstromatales incertae sedis</taxon>
        <taxon>Pseudomicrostroma</taxon>
    </lineage>
</organism>
<proteinExistence type="predicted"/>
<dbReference type="Proteomes" id="UP000245942">
    <property type="component" value="Unassembled WGS sequence"/>
</dbReference>
<gene>
    <name evidence="2" type="ORF">BCV69DRAFT_4120</name>
</gene>
<keyword evidence="3" id="KW-1185">Reference proteome</keyword>
<dbReference type="GeneID" id="37016994"/>
<protein>
    <recommendedName>
        <fullName evidence="4">Extracellular membrane protein CFEM domain-containing protein</fullName>
    </recommendedName>
</protein>
<feature type="signal peptide" evidence="1">
    <location>
        <begin position="1"/>
        <end position="18"/>
    </location>
</feature>
<accession>A0A316UE84</accession>
<evidence type="ECO:0008006" key="4">
    <source>
        <dbReference type="Google" id="ProtNLM"/>
    </source>
</evidence>
<evidence type="ECO:0000313" key="3">
    <source>
        <dbReference type="Proteomes" id="UP000245942"/>
    </source>
</evidence>
<name>A0A316UE84_9BASI</name>
<feature type="chain" id="PRO_5016363511" description="Extracellular membrane protein CFEM domain-containing protein" evidence="1">
    <location>
        <begin position="19"/>
        <end position="123"/>
    </location>
</feature>
<dbReference type="RefSeq" id="XP_025350747.1">
    <property type="nucleotide sequence ID" value="XM_025495260.1"/>
</dbReference>
<reference evidence="2 3" key="1">
    <citation type="journal article" date="2018" name="Mol. Biol. Evol.">
        <title>Broad Genomic Sampling Reveals a Smut Pathogenic Ancestry of the Fungal Clade Ustilaginomycotina.</title>
        <authorList>
            <person name="Kijpornyongpan T."/>
            <person name="Mondo S.J."/>
            <person name="Barry K."/>
            <person name="Sandor L."/>
            <person name="Lee J."/>
            <person name="Lipzen A."/>
            <person name="Pangilinan J."/>
            <person name="LaButti K."/>
            <person name="Hainaut M."/>
            <person name="Henrissat B."/>
            <person name="Grigoriev I.V."/>
            <person name="Spatafora J.W."/>
            <person name="Aime M.C."/>
        </authorList>
    </citation>
    <scope>NUCLEOTIDE SEQUENCE [LARGE SCALE GENOMIC DNA]</scope>
    <source>
        <strain evidence="2 3">MCA 4718</strain>
    </source>
</reference>
<evidence type="ECO:0000313" key="2">
    <source>
        <dbReference type="EMBL" id="PWN23587.1"/>
    </source>
</evidence>
<evidence type="ECO:0000256" key="1">
    <source>
        <dbReference type="SAM" id="SignalP"/>
    </source>
</evidence>
<dbReference type="AlphaFoldDB" id="A0A316UE84"/>
<keyword evidence="1" id="KW-0732">Signal</keyword>
<sequence>MAALGLGVVTLRCAVVLAQSYRPENTRAEMAAPVLSGGGFGCVPRCSSMLSAENTCIVMAASVLEWQLWECAGVCFNVAPRIRASDDCLGLGVATLEDTTAHLEASCSDYARRTVASVSEWLH</sequence>